<dbReference type="Proteomes" id="UP000032352">
    <property type="component" value="Chromosome"/>
</dbReference>
<feature type="transmembrane region" description="Helical" evidence="5">
    <location>
        <begin position="231"/>
        <end position="248"/>
    </location>
</feature>
<dbReference type="KEGG" id="tvd:SG34_021565"/>
<feature type="transmembrane region" description="Helical" evidence="5">
    <location>
        <begin position="124"/>
        <end position="146"/>
    </location>
</feature>
<protein>
    <recommendedName>
        <fullName evidence="6">O-antigen ligase-related domain-containing protein</fullName>
    </recommendedName>
</protein>
<dbReference type="Pfam" id="PF04932">
    <property type="entry name" value="Wzy_C"/>
    <property type="match status" value="1"/>
</dbReference>
<keyword evidence="2 5" id="KW-0812">Transmembrane</keyword>
<feature type="transmembrane region" description="Helical" evidence="5">
    <location>
        <begin position="376"/>
        <end position="407"/>
    </location>
</feature>
<dbReference type="GO" id="GO:0016020">
    <property type="term" value="C:membrane"/>
    <property type="evidence" value="ECO:0007669"/>
    <property type="project" value="UniProtKB-SubCell"/>
</dbReference>
<feature type="transmembrane region" description="Helical" evidence="5">
    <location>
        <begin position="12"/>
        <end position="31"/>
    </location>
</feature>
<keyword evidence="3 5" id="KW-1133">Transmembrane helix</keyword>
<evidence type="ECO:0000256" key="2">
    <source>
        <dbReference type="ARBA" id="ARBA00022692"/>
    </source>
</evidence>
<keyword evidence="8" id="KW-1185">Reference proteome</keyword>
<feature type="transmembrane region" description="Helical" evidence="5">
    <location>
        <begin position="96"/>
        <end position="117"/>
    </location>
</feature>
<feature type="transmembrane region" description="Helical" evidence="5">
    <location>
        <begin position="166"/>
        <end position="186"/>
    </location>
</feature>
<evidence type="ECO:0000259" key="6">
    <source>
        <dbReference type="Pfam" id="PF04932"/>
    </source>
</evidence>
<reference evidence="7 8" key="1">
    <citation type="journal article" date="2015" name="Genome Announc.">
        <title>Draft Genome Sequences of Marine Isolates of Thalassomonas viridans and Thalassomonas actiniarum.</title>
        <authorList>
            <person name="Olonade I."/>
            <person name="van Zyl L.J."/>
            <person name="Trindade M."/>
        </authorList>
    </citation>
    <scope>NUCLEOTIDE SEQUENCE [LARGE SCALE GENOMIC DNA]</scope>
    <source>
        <strain evidence="7 8">XOM25</strain>
    </source>
</reference>
<dbReference type="AlphaFoldDB" id="A0AAE9Z0T2"/>
<feature type="transmembrane region" description="Helical" evidence="5">
    <location>
        <begin position="37"/>
        <end position="57"/>
    </location>
</feature>
<evidence type="ECO:0000256" key="3">
    <source>
        <dbReference type="ARBA" id="ARBA00022989"/>
    </source>
</evidence>
<sequence length="422" mass="47085">MTESVTKLGNLFSFYKYTLALIVAVCLFFIAPLTKLSLIPSFVDEVILFGLFFYTAYKSRTDKVIGYIFVLYLILFVLFVAMSLPALSSRGLTAVLLQVFIHLKYMLFFAFFWALFGPKYSLRFAYFILAVTVLFLLINILTGSWFNTLLDTPINLRSGGARPIGIQADTGSLGTTFALLGCLFICGLKSVSRSNKVVLLIIASVLILVASTRTGLILLPLIVLWWLRDSFKSFVIAIILVVCAALAMKSSNYMDEIIEITIDNVESTVDDPVASSYIRGIMIFFSFELANDRFPLGTGAATYGTVMSDNSDVYAEIGLQNSRYFVDKEGIYDSNFASLLGEFGYFGVLLYFLFFYKMIKAPMKSDTVYRCEGEFQFVLFLLVLAHAITTPIFMNTYPAFVLALVMVASYHGSPVAKVKAEE</sequence>
<accession>A0AAE9Z0T2</accession>
<dbReference type="InterPro" id="IPR007016">
    <property type="entry name" value="O-antigen_ligase-rel_domated"/>
</dbReference>
<evidence type="ECO:0000256" key="1">
    <source>
        <dbReference type="ARBA" id="ARBA00004141"/>
    </source>
</evidence>
<feature type="transmembrane region" description="Helical" evidence="5">
    <location>
        <begin position="198"/>
        <end position="225"/>
    </location>
</feature>
<keyword evidence="4 5" id="KW-0472">Membrane</keyword>
<proteinExistence type="predicted"/>
<organism evidence="7 8">
    <name type="scientific">Thalassomonas viridans</name>
    <dbReference type="NCBI Taxonomy" id="137584"/>
    <lineage>
        <taxon>Bacteria</taxon>
        <taxon>Pseudomonadati</taxon>
        <taxon>Pseudomonadota</taxon>
        <taxon>Gammaproteobacteria</taxon>
        <taxon>Alteromonadales</taxon>
        <taxon>Colwelliaceae</taxon>
        <taxon>Thalassomonas</taxon>
    </lineage>
</organism>
<dbReference type="RefSeq" id="WP_044836578.1">
    <property type="nucleotide sequence ID" value="NZ_CP059733.1"/>
</dbReference>
<feature type="transmembrane region" description="Helical" evidence="5">
    <location>
        <begin position="336"/>
        <end position="356"/>
    </location>
</feature>
<evidence type="ECO:0000256" key="5">
    <source>
        <dbReference type="SAM" id="Phobius"/>
    </source>
</evidence>
<gene>
    <name evidence="7" type="ORF">SG34_021565</name>
</gene>
<evidence type="ECO:0000313" key="7">
    <source>
        <dbReference type="EMBL" id="WDE03934.1"/>
    </source>
</evidence>
<reference evidence="7 8" key="2">
    <citation type="journal article" date="2022" name="Mar. Drugs">
        <title>Bioassay-Guided Fractionation Leads to the Detection of Cholic Acid Generated by the Rare Thalassomonas sp.</title>
        <authorList>
            <person name="Pheiffer F."/>
            <person name="Schneider Y.K."/>
            <person name="Hansen E.H."/>
            <person name="Andersen J.H."/>
            <person name="Isaksson J."/>
            <person name="Busche T."/>
            <person name="R C."/>
            <person name="Kalinowski J."/>
            <person name="Zyl L.V."/>
            <person name="Trindade M."/>
        </authorList>
    </citation>
    <scope>NUCLEOTIDE SEQUENCE [LARGE SCALE GENOMIC DNA]</scope>
    <source>
        <strain evidence="7 8">XOM25</strain>
    </source>
</reference>
<evidence type="ECO:0000313" key="8">
    <source>
        <dbReference type="Proteomes" id="UP000032352"/>
    </source>
</evidence>
<evidence type="ECO:0000256" key="4">
    <source>
        <dbReference type="ARBA" id="ARBA00023136"/>
    </source>
</evidence>
<feature type="domain" description="O-antigen ligase-related" evidence="6">
    <location>
        <begin position="199"/>
        <end position="352"/>
    </location>
</feature>
<feature type="transmembrane region" description="Helical" evidence="5">
    <location>
        <begin position="64"/>
        <end position="84"/>
    </location>
</feature>
<comment type="subcellular location">
    <subcellularLocation>
        <location evidence="1">Membrane</location>
        <topology evidence="1">Multi-pass membrane protein</topology>
    </subcellularLocation>
</comment>
<dbReference type="EMBL" id="CP059733">
    <property type="protein sequence ID" value="WDE03934.1"/>
    <property type="molecule type" value="Genomic_DNA"/>
</dbReference>
<name>A0AAE9Z0T2_9GAMM</name>